<keyword evidence="4" id="KW-1134">Transmembrane beta strand</keyword>
<dbReference type="Pfam" id="PF02563">
    <property type="entry name" value="Poly_export"/>
    <property type="match status" value="1"/>
</dbReference>
<dbReference type="EMBL" id="FM882247">
    <property type="protein sequence ID" value="CAT03325.1"/>
    <property type="molecule type" value="Genomic_DNA"/>
</dbReference>
<evidence type="ECO:0000259" key="16">
    <source>
        <dbReference type="Pfam" id="PF02563"/>
    </source>
</evidence>
<evidence type="ECO:0000256" key="15">
    <source>
        <dbReference type="SAM" id="Phobius"/>
    </source>
</evidence>
<dbReference type="GO" id="GO:0015288">
    <property type="term" value="F:porin activity"/>
    <property type="evidence" value="ECO:0007669"/>
    <property type="project" value="UniProtKB-KW"/>
</dbReference>
<dbReference type="InterPro" id="IPR003715">
    <property type="entry name" value="Poly_export_N"/>
</dbReference>
<evidence type="ECO:0000256" key="9">
    <source>
        <dbReference type="ARBA" id="ARBA00023065"/>
    </source>
</evidence>
<dbReference type="GO" id="GO:0046930">
    <property type="term" value="C:pore complex"/>
    <property type="evidence" value="ECO:0007669"/>
    <property type="project" value="UniProtKB-KW"/>
</dbReference>
<feature type="transmembrane region" description="Helical" evidence="15">
    <location>
        <begin position="12"/>
        <end position="31"/>
    </location>
</feature>
<evidence type="ECO:0000259" key="17">
    <source>
        <dbReference type="Pfam" id="PF22461"/>
    </source>
</evidence>
<dbReference type="Gene3D" id="3.10.560.10">
    <property type="entry name" value="Outer membrane lipoprotein wza domain like"/>
    <property type="match status" value="2"/>
</dbReference>
<keyword evidence="8" id="KW-0625">Polysaccharide transport</keyword>
<keyword evidence="15" id="KW-1133">Transmembrane helix</keyword>
<evidence type="ECO:0000313" key="18">
    <source>
        <dbReference type="EMBL" id="CAT03325.1"/>
    </source>
</evidence>
<feature type="domain" description="Polysaccharide export protein N-terminal" evidence="16">
    <location>
        <begin position="121"/>
        <end position="207"/>
    </location>
</feature>
<proteinExistence type="inferred from homology"/>
<evidence type="ECO:0000256" key="4">
    <source>
        <dbReference type="ARBA" id="ARBA00022452"/>
    </source>
</evidence>
<feature type="domain" description="SLBB" evidence="17">
    <location>
        <begin position="298"/>
        <end position="396"/>
    </location>
</feature>
<accession>D5G3I9</accession>
<reference evidence="18" key="1">
    <citation type="journal article" date="2010" name="J. Clin. Microbiol.">
        <title>Genetic characterization of the capsulation locus of Haemophilus influenzae serotype e.</title>
        <authorList>
            <person name="Giufre M."/>
            <person name="Cardines R."/>
            <person name="Mastrantonio P."/>
            <person name="Cerquetti M."/>
        </authorList>
    </citation>
    <scope>NUCLEOTIDE SEQUENCE</scope>
    <source>
        <strain evidence="18">Hi274</strain>
    </source>
</reference>
<comment type="similarity">
    <text evidence="2">Belongs to the BexD/CtrA/VexA family.</text>
</comment>
<evidence type="ECO:0000256" key="8">
    <source>
        <dbReference type="ARBA" id="ARBA00023047"/>
    </source>
</evidence>
<dbReference type="Pfam" id="PF22461">
    <property type="entry name" value="SLBB_2"/>
    <property type="match status" value="1"/>
</dbReference>
<dbReference type="AlphaFoldDB" id="D5G3I9"/>
<protein>
    <submittedName>
        <fullName evidence="18">BexD</fullName>
    </submittedName>
</protein>
<evidence type="ECO:0000256" key="7">
    <source>
        <dbReference type="ARBA" id="ARBA00022729"/>
    </source>
</evidence>
<sequence length="428" mass="46515">MKERELRCIFSSFSQFIFLYSFIFFLDFIGMKHSMKNYPLRAVSFALIFGLSACSSLPTSGPSHSAVLDINQGADASELATKVNVVELNELLVQQMYMAQQSQRFSGFADVSGSSGYAGAVNVGDVLEISIWEAPPAVLFGTTFSSEGQGSGHVTQLPSQIVNKNGTVTVPFVGNISVVGKTPEVVQAQIVASLRRKANQPQAVVKIANNNSADVTVIRQGNTVRMPLTSNDERVLDAVAAVGGSTENIEDVTVQLTRGNQVKTLAFETLIADPKQNIVLRAGDVISLLNTPYKFTGLGAVGNNQQLRFSSSGITLAEAIGKMGGLIDTRSDPRGVFVFRYTPFAQLDSKAQQEWAAKGYGNGMEVPTVYRANLLQPETMFLLQRFPIQDKDIVYVSNAPLSEFQKFLRMIFSITSPVTSTTNTIRSY</sequence>
<evidence type="ECO:0000256" key="3">
    <source>
        <dbReference type="ARBA" id="ARBA00022448"/>
    </source>
</evidence>
<keyword evidence="14" id="KW-0449">Lipoprotein</keyword>
<keyword evidence="6 15" id="KW-0812">Transmembrane</keyword>
<evidence type="ECO:0000256" key="10">
    <source>
        <dbReference type="ARBA" id="ARBA00023114"/>
    </source>
</evidence>
<gene>
    <name evidence="18" type="primary">bexD</name>
</gene>
<keyword evidence="3" id="KW-0813">Transport</keyword>
<dbReference type="Gene3D" id="3.30.1950.10">
    <property type="entry name" value="wza like domain"/>
    <property type="match status" value="1"/>
</dbReference>
<evidence type="ECO:0000256" key="13">
    <source>
        <dbReference type="ARBA" id="ARBA00023237"/>
    </source>
</evidence>
<evidence type="ECO:0000256" key="5">
    <source>
        <dbReference type="ARBA" id="ARBA00022597"/>
    </source>
</evidence>
<dbReference type="GO" id="GO:0015159">
    <property type="term" value="F:polysaccharide transmembrane transporter activity"/>
    <property type="evidence" value="ECO:0007669"/>
    <property type="project" value="InterPro"/>
</dbReference>
<dbReference type="GO" id="GO:0009279">
    <property type="term" value="C:cell outer membrane"/>
    <property type="evidence" value="ECO:0007669"/>
    <property type="project" value="UniProtKB-SubCell"/>
</dbReference>
<evidence type="ECO:0000256" key="14">
    <source>
        <dbReference type="ARBA" id="ARBA00023288"/>
    </source>
</evidence>
<keyword evidence="10" id="KW-0626">Porin</keyword>
<dbReference type="PANTHER" id="PTHR33619:SF3">
    <property type="entry name" value="POLYSACCHARIDE EXPORT PROTEIN GFCE-RELATED"/>
    <property type="match status" value="1"/>
</dbReference>
<keyword evidence="9" id="KW-0406">Ion transport</keyword>
<dbReference type="InterPro" id="IPR049712">
    <property type="entry name" value="Poly_export"/>
</dbReference>
<evidence type="ECO:0000256" key="11">
    <source>
        <dbReference type="ARBA" id="ARBA00023136"/>
    </source>
</evidence>
<dbReference type="InterPro" id="IPR054765">
    <property type="entry name" value="SLBB_dom"/>
</dbReference>
<keyword evidence="13" id="KW-0998">Cell outer membrane</keyword>
<evidence type="ECO:0000256" key="12">
    <source>
        <dbReference type="ARBA" id="ARBA00023139"/>
    </source>
</evidence>
<evidence type="ECO:0000256" key="1">
    <source>
        <dbReference type="ARBA" id="ARBA00004571"/>
    </source>
</evidence>
<evidence type="ECO:0000256" key="2">
    <source>
        <dbReference type="ARBA" id="ARBA00009450"/>
    </source>
</evidence>
<keyword evidence="5" id="KW-0762">Sugar transport</keyword>
<dbReference type="PANTHER" id="PTHR33619">
    <property type="entry name" value="POLYSACCHARIDE EXPORT PROTEIN GFCE-RELATED"/>
    <property type="match status" value="1"/>
</dbReference>
<keyword evidence="7" id="KW-0732">Signal</keyword>
<keyword evidence="11 15" id="KW-0472">Membrane</keyword>
<comment type="subcellular location">
    <subcellularLocation>
        <location evidence="1">Cell outer membrane</location>
        <topology evidence="1">Multi-pass membrane protein</topology>
    </subcellularLocation>
</comment>
<name>D5G3I9_HAEIF</name>
<keyword evidence="12" id="KW-0564">Palmitate</keyword>
<organism evidence="18">
    <name type="scientific">Haemophilus influenzae</name>
    <dbReference type="NCBI Taxonomy" id="727"/>
    <lineage>
        <taxon>Bacteria</taxon>
        <taxon>Pseudomonadati</taxon>
        <taxon>Pseudomonadota</taxon>
        <taxon>Gammaproteobacteria</taxon>
        <taxon>Pasteurellales</taxon>
        <taxon>Pasteurellaceae</taxon>
        <taxon>Haemophilus</taxon>
    </lineage>
</organism>
<dbReference type="GO" id="GO:0006811">
    <property type="term" value="P:monoatomic ion transport"/>
    <property type="evidence" value="ECO:0007669"/>
    <property type="project" value="UniProtKB-KW"/>
</dbReference>
<evidence type="ECO:0000256" key="6">
    <source>
        <dbReference type="ARBA" id="ARBA00022692"/>
    </source>
</evidence>